<keyword evidence="3" id="KW-1185">Reference proteome</keyword>
<sequence length="372" mass="42880">MRYDNISKNVDRRGCPNYTNIYFTPQDLIKVKFHHIVSGTGTYSVTLNRTEYLNPFSVINLHDFDDSPSYSFPEYQCKSASCTISILPISAPVKLKKTTLKSYDGHSDAVKTNILTSLRKIFLNEKLNRKFIEDTEVKVYFSTKMYDSLDLFALRRTFDSSNSNYILDRGTNVYHISQPGKTSKYTYSRERGGNESVLRFWAGEYYLTLSDEELINNGTGGSIIPLVGLNTRSRDDNHVTAKYSFKVDYFKNNEESSNGHLFPNDIGLFIPPNGIFTLEEVKKYNQDEKYEDYQKESEDLYSFLAKQEMDSPYTKIYSIFGYTTIAAPIIAYGLMGIIHVFYWKKHAIIDGLEEILGDTETDKFEMDNMDNE</sequence>
<reference evidence="2" key="2">
    <citation type="journal article" date="2007" name="Science">
        <title>Draft genome sequence of the sexually transmitted pathogen Trichomonas vaginalis.</title>
        <authorList>
            <person name="Carlton J.M."/>
            <person name="Hirt R.P."/>
            <person name="Silva J.C."/>
            <person name="Delcher A.L."/>
            <person name="Schatz M."/>
            <person name="Zhao Q."/>
            <person name="Wortman J.R."/>
            <person name="Bidwell S.L."/>
            <person name="Alsmark U.C.M."/>
            <person name="Besteiro S."/>
            <person name="Sicheritz-Ponten T."/>
            <person name="Noel C.J."/>
            <person name="Dacks J.B."/>
            <person name="Foster P.G."/>
            <person name="Simillion C."/>
            <person name="Van de Peer Y."/>
            <person name="Miranda-Saavedra D."/>
            <person name="Barton G.J."/>
            <person name="Westrop G.D."/>
            <person name="Mueller S."/>
            <person name="Dessi D."/>
            <person name="Fiori P.L."/>
            <person name="Ren Q."/>
            <person name="Paulsen I."/>
            <person name="Zhang H."/>
            <person name="Bastida-Corcuera F.D."/>
            <person name="Simoes-Barbosa A."/>
            <person name="Brown M.T."/>
            <person name="Hayes R.D."/>
            <person name="Mukherjee M."/>
            <person name="Okumura C.Y."/>
            <person name="Schneider R."/>
            <person name="Smith A.J."/>
            <person name="Vanacova S."/>
            <person name="Villalvazo M."/>
            <person name="Haas B.J."/>
            <person name="Pertea M."/>
            <person name="Feldblyum T.V."/>
            <person name="Utterback T.R."/>
            <person name="Shu C.L."/>
            <person name="Osoegawa K."/>
            <person name="de Jong P.J."/>
            <person name="Hrdy I."/>
            <person name="Horvathova L."/>
            <person name="Zubacova Z."/>
            <person name="Dolezal P."/>
            <person name="Malik S.B."/>
            <person name="Logsdon J.M. Jr."/>
            <person name="Henze K."/>
            <person name="Gupta A."/>
            <person name="Wang C.C."/>
            <person name="Dunne R.L."/>
            <person name="Upcroft J.A."/>
            <person name="Upcroft P."/>
            <person name="White O."/>
            <person name="Salzberg S.L."/>
            <person name="Tang P."/>
            <person name="Chiu C.-H."/>
            <person name="Lee Y.-S."/>
            <person name="Embley T.M."/>
            <person name="Coombs G.H."/>
            <person name="Mottram J.C."/>
            <person name="Tachezy J."/>
            <person name="Fraser-Liggett C.M."/>
            <person name="Johnson P.J."/>
        </authorList>
    </citation>
    <scope>NUCLEOTIDE SEQUENCE [LARGE SCALE GENOMIC DNA]</scope>
    <source>
        <strain evidence="2">G3</strain>
    </source>
</reference>
<reference evidence="2" key="1">
    <citation type="submission" date="2006-10" db="EMBL/GenBank/DDBJ databases">
        <authorList>
            <person name="Amadeo P."/>
            <person name="Zhao Q."/>
            <person name="Wortman J."/>
            <person name="Fraser-Liggett C."/>
            <person name="Carlton J."/>
        </authorList>
    </citation>
    <scope>NUCLEOTIDE SEQUENCE</scope>
    <source>
        <strain evidence="2">G3</strain>
    </source>
</reference>
<accession>A2FW52</accession>
<evidence type="ECO:0000313" key="2">
    <source>
        <dbReference type="EMBL" id="EAX90873.1"/>
    </source>
</evidence>
<evidence type="ECO:0000313" key="3">
    <source>
        <dbReference type="Proteomes" id="UP000001542"/>
    </source>
</evidence>
<proteinExistence type="predicted"/>
<gene>
    <name evidence="2" type="ORF">TVAG_205930</name>
</gene>
<dbReference type="RefSeq" id="XP_001303803.1">
    <property type="nucleotide sequence ID" value="XM_001303802.1"/>
</dbReference>
<protein>
    <submittedName>
        <fullName evidence="2">Uncharacterized protein</fullName>
    </submittedName>
</protein>
<dbReference type="AlphaFoldDB" id="A2FW52"/>
<dbReference type="VEuPathDB" id="TrichDB:TVAGG3_0159360"/>
<evidence type="ECO:0000256" key="1">
    <source>
        <dbReference type="SAM" id="Phobius"/>
    </source>
</evidence>
<dbReference type="VEuPathDB" id="TrichDB:TVAG_205930"/>
<dbReference type="InParanoid" id="A2FW52"/>
<dbReference type="EMBL" id="DS114077">
    <property type="protein sequence ID" value="EAX90873.1"/>
    <property type="molecule type" value="Genomic_DNA"/>
</dbReference>
<keyword evidence="1" id="KW-0812">Transmembrane</keyword>
<feature type="transmembrane region" description="Helical" evidence="1">
    <location>
        <begin position="319"/>
        <end position="342"/>
    </location>
</feature>
<organism evidence="2 3">
    <name type="scientific">Trichomonas vaginalis (strain ATCC PRA-98 / G3)</name>
    <dbReference type="NCBI Taxonomy" id="412133"/>
    <lineage>
        <taxon>Eukaryota</taxon>
        <taxon>Metamonada</taxon>
        <taxon>Parabasalia</taxon>
        <taxon>Trichomonadida</taxon>
        <taxon>Trichomonadidae</taxon>
        <taxon>Trichomonas</taxon>
    </lineage>
</organism>
<keyword evidence="1" id="KW-0472">Membrane</keyword>
<dbReference type="KEGG" id="tva:4748565"/>
<name>A2FW52_TRIV3</name>
<dbReference type="Proteomes" id="UP000001542">
    <property type="component" value="Unassembled WGS sequence"/>
</dbReference>
<keyword evidence="1" id="KW-1133">Transmembrane helix</keyword>